<evidence type="ECO:0000256" key="8">
    <source>
        <dbReference type="ARBA" id="ARBA00022771"/>
    </source>
</evidence>
<protein>
    <recommendedName>
        <fullName evidence="4">RING-type E3 ubiquitin transferase</fullName>
        <ecNumber evidence="4">2.3.2.27</ecNumber>
    </recommendedName>
</protein>
<feature type="region of interest" description="Disordered" evidence="13">
    <location>
        <begin position="416"/>
        <end position="545"/>
    </location>
</feature>
<organism evidence="16 17">
    <name type="scientific">Ceraceosorus bombacis</name>
    <dbReference type="NCBI Taxonomy" id="401625"/>
    <lineage>
        <taxon>Eukaryota</taxon>
        <taxon>Fungi</taxon>
        <taxon>Dikarya</taxon>
        <taxon>Basidiomycota</taxon>
        <taxon>Ustilaginomycotina</taxon>
        <taxon>Exobasidiomycetes</taxon>
        <taxon>Ceraceosorales</taxon>
        <taxon>Ceraceosoraceae</taxon>
        <taxon>Ceraceosorus</taxon>
    </lineage>
</organism>
<keyword evidence="17" id="KW-1185">Reference proteome</keyword>
<evidence type="ECO:0000259" key="15">
    <source>
        <dbReference type="PROSITE" id="PS51292"/>
    </source>
</evidence>
<dbReference type="PANTHER" id="PTHR13145:SF0">
    <property type="entry name" value="E3 UBIQUITIN-PROTEIN LIGASE MARCHF6"/>
    <property type="match status" value="1"/>
</dbReference>
<keyword evidence="9" id="KW-0833">Ubl conjugation pathway</keyword>
<proteinExistence type="predicted"/>
<feature type="transmembrane region" description="Helical" evidence="14">
    <location>
        <begin position="958"/>
        <end position="979"/>
    </location>
</feature>
<accession>A0A0P1B8V9</accession>
<dbReference type="GO" id="GO:0061630">
    <property type="term" value="F:ubiquitin protein ligase activity"/>
    <property type="evidence" value="ECO:0007669"/>
    <property type="project" value="UniProtKB-EC"/>
</dbReference>
<evidence type="ECO:0000256" key="9">
    <source>
        <dbReference type="ARBA" id="ARBA00022786"/>
    </source>
</evidence>
<feature type="compositionally biased region" description="Polar residues" evidence="13">
    <location>
        <begin position="515"/>
        <end position="527"/>
    </location>
</feature>
<evidence type="ECO:0000256" key="14">
    <source>
        <dbReference type="SAM" id="Phobius"/>
    </source>
</evidence>
<feature type="transmembrane region" description="Helical" evidence="14">
    <location>
        <begin position="1253"/>
        <end position="1276"/>
    </location>
</feature>
<feature type="transmembrane region" description="Helical" evidence="14">
    <location>
        <begin position="1216"/>
        <end position="1238"/>
    </location>
</feature>
<feature type="compositionally biased region" description="Low complexity" evidence="13">
    <location>
        <begin position="456"/>
        <end position="465"/>
    </location>
</feature>
<keyword evidence="11 14" id="KW-1133">Transmembrane helix</keyword>
<evidence type="ECO:0000256" key="11">
    <source>
        <dbReference type="ARBA" id="ARBA00022989"/>
    </source>
</evidence>
<keyword evidence="7" id="KW-0479">Metal-binding</keyword>
<dbReference type="GO" id="GO:0005789">
    <property type="term" value="C:endoplasmic reticulum membrane"/>
    <property type="evidence" value="ECO:0007669"/>
    <property type="project" value="TreeGrafter"/>
</dbReference>
<evidence type="ECO:0000256" key="3">
    <source>
        <dbReference type="ARBA" id="ARBA00004906"/>
    </source>
</evidence>
<feature type="transmembrane region" description="Helical" evidence="14">
    <location>
        <begin position="239"/>
        <end position="256"/>
    </location>
</feature>
<feature type="transmembrane region" description="Helical" evidence="14">
    <location>
        <begin position="97"/>
        <end position="116"/>
    </location>
</feature>
<feature type="transmembrane region" description="Helical" evidence="14">
    <location>
        <begin position="1164"/>
        <end position="1182"/>
    </location>
</feature>
<feature type="transmembrane region" description="Helical" evidence="14">
    <location>
        <begin position="1316"/>
        <end position="1340"/>
    </location>
</feature>
<evidence type="ECO:0000256" key="4">
    <source>
        <dbReference type="ARBA" id="ARBA00012483"/>
    </source>
</evidence>
<dbReference type="FunFam" id="3.30.40.10:FF:000287">
    <property type="entry name" value="RING finger membrane protein"/>
    <property type="match status" value="1"/>
</dbReference>
<feature type="region of interest" description="Disordered" evidence="13">
    <location>
        <begin position="381"/>
        <end position="403"/>
    </location>
</feature>
<comment type="catalytic activity">
    <reaction evidence="1">
        <text>S-ubiquitinyl-[E2 ubiquitin-conjugating enzyme]-L-cysteine + [acceptor protein]-L-lysine = [E2 ubiquitin-conjugating enzyme]-L-cysteine + N(6)-ubiquitinyl-[acceptor protein]-L-lysine.</text>
        <dbReference type="EC" id="2.3.2.27"/>
    </reaction>
</comment>
<feature type="transmembrane region" description="Helical" evidence="14">
    <location>
        <begin position="999"/>
        <end position="1016"/>
    </location>
</feature>
<dbReference type="InterPro" id="IPR013083">
    <property type="entry name" value="Znf_RING/FYVE/PHD"/>
</dbReference>
<dbReference type="Gene3D" id="3.30.40.10">
    <property type="entry name" value="Zinc/RING finger domain, C3HC4 (zinc finger)"/>
    <property type="match status" value="1"/>
</dbReference>
<evidence type="ECO:0000313" key="16">
    <source>
        <dbReference type="EMBL" id="CEH11720.1"/>
    </source>
</evidence>
<dbReference type="InterPro" id="IPR011016">
    <property type="entry name" value="Znf_RING-CH"/>
</dbReference>
<feature type="transmembrane region" description="Helical" evidence="14">
    <location>
        <begin position="1352"/>
        <end position="1371"/>
    </location>
</feature>
<dbReference type="SUPFAM" id="SSF57850">
    <property type="entry name" value="RING/U-box"/>
    <property type="match status" value="1"/>
</dbReference>
<feature type="transmembrane region" description="Helical" evidence="14">
    <location>
        <begin position="1121"/>
        <end position="1144"/>
    </location>
</feature>
<keyword evidence="6 14" id="KW-0812">Transmembrane</keyword>
<evidence type="ECO:0000256" key="6">
    <source>
        <dbReference type="ARBA" id="ARBA00022692"/>
    </source>
</evidence>
<dbReference type="PROSITE" id="PS51292">
    <property type="entry name" value="ZF_RING_CH"/>
    <property type="match status" value="1"/>
</dbReference>
<keyword evidence="8" id="KW-0863">Zinc-finger</keyword>
<evidence type="ECO:0000256" key="12">
    <source>
        <dbReference type="ARBA" id="ARBA00023136"/>
    </source>
</evidence>
<name>A0A0P1B8V9_9BASI</name>
<dbReference type="SMART" id="SM00744">
    <property type="entry name" value="RINGv"/>
    <property type="match status" value="1"/>
</dbReference>
<dbReference type="Pfam" id="PF12906">
    <property type="entry name" value="RINGv"/>
    <property type="match status" value="1"/>
</dbReference>
<dbReference type="GO" id="GO:0036503">
    <property type="term" value="P:ERAD pathway"/>
    <property type="evidence" value="ECO:0007669"/>
    <property type="project" value="TreeGrafter"/>
</dbReference>
<evidence type="ECO:0000256" key="10">
    <source>
        <dbReference type="ARBA" id="ARBA00022833"/>
    </source>
</evidence>
<keyword evidence="5" id="KW-0808">Transferase</keyword>
<feature type="transmembrane region" description="Helical" evidence="14">
    <location>
        <begin position="643"/>
        <end position="671"/>
    </location>
</feature>
<comment type="pathway">
    <text evidence="3">Protein modification; protein ubiquitination.</text>
</comment>
<sequence length="1411" mass="154133">MSDTTEEQTCRICRSGAEEDAPLFHPCKCSGSIQYVHSDCLVEWLHHSKKKHCELCGHAFAFHKRYSPSMPSKLPTRLYVKQALRSILTFVRTTSRALLVALAWLAFLPLANIYTWRAYFWLGDAIAWCFVGGEAAPWRVLLEAPPARQAVVRRNITNATTISPAALKELADQITANMTELRLELANVTRAYGTAVVAPRFTIAALATSFYQGVCAHIKASKPHFAAMMRVLARDTFEGQLLTCVVVVIFVAVFLFREWVMQHTPAQPIEELADVAAPAQAPIAGAPDEHRARQELLRQLRLAEGMVERLPPRAIDGAAQNEAAGQREVGADGMPTAEALERRRAQAVAMALAARAPGNDAHQRAGGEEAARQPEFLIEDGRHSASSSSPGGESSPEDTVDPADDLLRARALRLRRFMPTSERPQAQSSTSAEPAEDRSVTSALSFEAGVASLDETQSARAAQTRARPDTRSDEWQASNPARGALDADAMSRSSGSEDLPSKGKGRASLDDVSANLISDHNDGSQPSFPLDAGDNDNSAGSSKAADVGDSLACSAASTHHASISEDSARVNDAPEDAAPEEQVPDLGAVANANANAGADAGLGLGADLNVDVWEDVEDNDVDGIGLDEDLEGIMEAIGMRGPLATLAGNVAMMLVLCSFVLMIFVGVPFVVGRTTALGVNLVHMIAYPIHLVRKITDPLFDFIIARATRHLASVAQEKPAATTSKIGDWMASRASDLTRRAPAAILPPLHFSMPAKVKESTEKVGQLVVDVLPFRADLPFTITAAVIRIYTRLQAKTQGDSLSDRLFCVLVGWLHWLGLITLQSYIDSAAFSRFNAKWLKRHLDQQLLLLKVILFTVIEVVCFPLGCGVLLDLCTMPLWEGVTMATRWRHFQSAPFSIGFTTWVAGTLWMYVFAQFISTTRSMLRPGVMCWIRNGDDPAFQPIREIIERRSFLQLKKIGISACLYATVLSSTVGCAVYFTRYCLCGFLPLMWRPHEAISPLPFDLLALLFLLKPVVKACKPEAIFKTYAKRWWTATSTYYGLGQYLVGAQEDAQSTADWVWARVPDSDTMVPGPLLIWTDAEGEPLTEAGRAARDAQARAAEPMTVKPKYLKLKLPTRFRYRLISVLSTLWITICVCIVISLTLPLYAGRAIVSGTGLAPLHDFYNYSLGLALCTMATVVGSKIARCARRRRAGTFRWRPFLSRASTIAQRAASRLWIIIAFGVITPTLLGLVIDIYIGSTLRVRKLSEHSLAFAWATGLLQQRIAVFGLRCLLLLHQRQGEATPGFRSLVRDFLTSVDTLQASGFRRPRPRHATIHVFLPVIASLTSFIVVPILVVVTLTDVLGVVGSEAQMLRVANIGLMAGLSLSFSARYTDGIIDSWTTVLRDENFLLSTQLQDYKPESVSTAGVQA</sequence>
<feature type="transmembrane region" description="Helical" evidence="14">
    <location>
        <begin position="847"/>
        <end position="871"/>
    </location>
</feature>
<keyword evidence="10" id="KW-0862">Zinc</keyword>
<evidence type="ECO:0000256" key="1">
    <source>
        <dbReference type="ARBA" id="ARBA00000900"/>
    </source>
</evidence>
<evidence type="ECO:0000256" key="7">
    <source>
        <dbReference type="ARBA" id="ARBA00022723"/>
    </source>
</evidence>
<dbReference type="GO" id="GO:0008270">
    <property type="term" value="F:zinc ion binding"/>
    <property type="evidence" value="ECO:0007669"/>
    <property type="project" value="UniProtKB-KW"/>
</dbReference>
<dbReference type="EC" id="2.3.2.27" evidence="4"/>
<evidence type="ECO:0000313" key="17">
    <source>
        <dbReference type="Proteomes" id="UP000054845"/>
    </source>
</evidence>
<evidence type="ECO:0000256" key="2">
    <source>
        <dbReference type="ARBA" id="ARBA00004141"/>
    </source>
</evidence>
<keyword evidence="12 14" id="KW-0472">Membrane</keyword>
<dbReference type="OrthoDB" id="264354at2759"/>
<feature type="compositionally biased region" description="Polar residues" evidence="13">
    <location>
        <begin position="422"/>
        <end position="432"/>
    </location>
</feature>
<feature type="transmembrane region" description="Helical" evidence="14">
    <location>
        <begin position="891"/>
        <end position="914"/>
    </location>
</feature>
<feature type="domain" description="RING-CH-type" evidence="15">
    <location>
        <begin position="2"/>
        <end position="63"/>
    </location>
</feature>
<dbReference type="STRING" id="401625.A0A0P1B8V9"/>
<feature type="region of interest" description="Disordered" evidence="13">
    <location>
        <begin position="558"/>
        <end position="579"/>
    </location>
</feature>
<dbReference type="EMBL" id="CCYA01000065">
    <property type="protein sequence ID" value="CEH11720.1"/>
    <property type="molecule type" value="Genomic_DNA"/>
</dbReference>
<evidence type="ECO:0000256" key="13">
    <source>
        <dbReference type="SAM" id="MobiDB-lite"/>
    </source>
</evidence>
<comment type="subcellular location">
    <subcellularLocation>
        <location evidence="2">Membrane</location>
        <topology evidence="2">Multi-pass membrane protein</topology>
    </subcellularLocation>
</comment>
<dbReference type="CDD" id="cd16702">
    <property type="entry name" value="RING_CH-C4HC3_MARCH6"/>
    <property type="match status" value="1"/>
</dbReference>
<reference evidence="16 17" key="1">
    <citation type="submission" date="2014-09" db="EMBL/GenBank/DDBJ databases">
        <authorList>
            <person name="Magalhaes I.L.F."/>
            <person name="Oliveira U."/>
            <person name="Santos F.R."/>
            <person name="Vidigal T.H.D.A."/>
            <person name="Brescovit A.D."/>
            <person name="Santos A.J."/>
        </authorList>
    </citation>
    <scope>NUCLEOTIDE SEQUENCE [LARGE SCALE GENOMIC DNA]</scope>
</reference>
<dbReference type="Proteomes" id="UP000054845">
    <property type="component" value="Unassembled WGS sequence"/>
</dbReference>
<dbReference type="Pfam" id="PF23113">
    <property type="entry name" value="MARCHF6_C"/>
    <property type="match status" value="1"/>
</dbReference>
<dbReference type="InterPro" id="IPR056521">
    <property type="entry name" value="MARCHF6-like_C"/>
</dbReference>
<dbReference type="PANTHER" id="PTHR13145">
    <property type="entry name" value="SSM4 PROTEIN"/>
    <property type="match status" value="1"/>
</dbReference>
<evidence type="ECO:0000256" key="5">
    <source>
        <dbReference type="ARBA" id="ARBA00022679"/>
    </source>
</evidence>